<gene>
    <name evidence="5" type="primary">Calml4</name>
</gene>
<protein>
    <submittedName>
        <fullName evidence="5">Calmodulin-like protein 4</fullName>
    </submittedName>
</protein>
<dbReference type="SUPFAM" id="SSF47473">
    <property type="entry name" value="EF-hand"/>
    <property type="match status" value="1"/>
</dbReference>
<dbReference type="PROSITE" id="PS50222">
    <property type="entry name" value="EF_HAND_2"/>
    <property type="match status" value="1"/>
</dbReference>
<dbReference type="PANTHER" id="PTHR23048">
    <property type="entry name" value="MYOSIN LIGHT CHAIN 1, 3"/>
    <property type="match status" value="1"/>
</dbReference>
<evidence type="ECO:0000259" key="4">
    <source>
        <dbReference type="PROSITE" id="PS50222"/>
    </source>
</evidence>
<dbReference type="FunFam" id="1.10.238.10:FF:000527">
    <property type="entry name" value="Calmodulin-3"/>
    <property type="match status" value="1"/>
</dbReference>
<accession>A0A6F9D8T0</accession>
<feature type="domain" description="EF-hand" evidence="4">
    <location>
        <begin position="8"/>
        <end position="43"/>
    </location>
</feature>
<organism evidence="5">
    <name type="scientific">Phallusia mammillata</name>
    <dbReference type="NCBI Taxonomy" id="59560"/>
    <lineage>
        <taxon>Eukaryota</taxon>
        <taxon>Metazoa</taxon>
        <taxon>Chordata</taxon>
        <taxon>Tunicata</taxon>
        <taxon>Ascidiacea</taxon>
        <taxon>Phlebobranchia</taxon>
        <taxon>Ascidiidae</taxon>
        <taxon>Phallusia</taxon>
    </lineage>
</organism>
<evidence type="ECO:0000313" key="5">
    <source>
        <dbReference type="EMBL" id="CAB3227461.1"/>
    </source>
</evidence>
<dbReference type="GO" id="GO:0016460">
    <property type="term" value="C:myosin II complex"/>
    <property type="evidence" value="ECO:0007669"/>
    <property type="project" value="TreeGrafter"/>
</dbReference>
<dbReference type="Pfam" id="PF13499">
    <property type="entry name" value="EF-hand_7"/>
    <property type="match status" value="1"/>
</dbReference>
<dbReference type="InterPro" id="IPR002048">
    <property type="entry name" value="EF_hand_dom"/>
</dbReference>
<evidence type="ECO:0000256" key="1">
    <source>
        <dbReference type="ARBA" id="ARBA00009763"/>
    </source>
</evidence>
<dbReference type="PANTHER" id="PTHR23048:SF45">
    <property type="entry name" value="CALMODULIN LIKE 4"/>
    <property type="match status" value="1"/>
</dbReference>
<dbReference type="InterPro" id="IPR050230">
    <property type="entry name" value="CALM/Myosin/TropC-like"/>
</dbReference>
<dbReference type="Gene3D" id="1.10.238.10">
    <property type="entry name" value="EF-hand"/>
    <property type="match status" value="2"/>
</dbReference>
<dbReference type="SMART" id="SM00054">
    <property type="entry name" value="EFh"/>
    <property type="match status" value="2"/>
</dbReference>
<comment type="similarity">
    <text evidence="1">Belongs to the calmodulin family.</text>
</comment>
<proteinExistence type="evidence at transcript level"/>
<dbReference type="InterPro" id="IPR011992">
    <property type="entry name" value="EF-hand-dom_pair"/>
</dbReference>
<evidence type="ECO:0000256" key="3">
    <source>
        <dbReference type="ARBA" id="ARBA00022990"/>
    </source>
</evidence>
<dbReference type="AlphaFoldDB" id="A0A6F9D8T0"/>
<keyword evidence="2" id="KW-0677">Repeat</keyword>
<dbReference type="GO" id="GO:0005509">
    <property type="term" value="F:calcium ion binding"/>
    <property type="evidence" value="ECO:0007669"/>
    <property type="project" value="InterPro"/>
</dbReference>
<keyword evidence="3" id="KW-0007">Acetylation</keyword>
<sequence length="153" mass="17411">MARHLTEDQIAEYRECFNLYDKKRNGKILCSDLVSVMRSLGACPTEIDIKNHLKLISKAPGDHMDFSHFLTIMHKQGSSKNINKDILEAFKITDPSNSGTIPVSYLRNILMNTGEALTMKEVEQMFQKGKVSRNQKTVNYKEFISLVSAPIPY</sequence>
<dbReference type="EMBL" id="LR783554">
    <property type="protein sequence ID" value="CAB3227461.1"/>
    <property type="molecule type" value="mRNA"/>
</dbReference>
<dbReference type="Pfam" id="PF13405">
    <property type="entry name" value="EF-hand_6"/>
    <property type="match status" value="1"/>
</dbReference>
<reference evidence="5" key="1">
    <citation type="submission" date="2020-04" db="EMBL/GenBank/DDBJ databases">
        <authorList>
            <person name="Neveu A P."/>
        </authorList>
    </citation>
    <scope>NUCLEOTIDE SEQUENCE</scope>
    <source>
        <tissue evidence="5">Whole embryo</tissue>
    </source>
</reference>
<evidence type="ECO:0000256" key="2">
    <source>
        <dbReference type="ARBA" id="ARBA00022737"/>
    </source>
</evidence>
<name>A0A6F9D8T0_9ASCI</name>